<dbReference type="RefSeq" id="WP_013548034.1">
    <property type="nucleotide sequence ID" value="NC_014933.1"/>
</dbReference>
<dbReference type="PRINTS" id="PR00344">
    <property type="entry name" value="BCTRLSENSOR"/>
</dbReference>
<feature type="domain" description="Histidine kinase" evidence="8">
    <location>
        <begin position="301"/>
        <end position="520"/>
    </location>
</feature>
<dbReference type="InterPro" id="IPR036890">
    <property type="entry name" value="HATPase_C_sf"/>
</dbReference>
<evidence type="ECO:0000256" key="1">
    <source>
        <dbReference type="ARBA" id="ARBA00000085"/>
    </source>
</evidence>
<keyword evidence="7" id="KW-0472">Membrane</keyword>
<feature type="transmembrane region" description="Helical" evidence="7">
    <location>
        <begin position="7"/>
        <end position="26"/>
    </location>
</feature>
<name>E6SUV0_BACT6</name>
<proteinExistence type="predicted"/>
<dbReference type="InterPro" id="IPR005467">
    <property type="entry name" value="His_kinase_dom"/>
</dbReference>
<dbReference type="InterPro" id="IPR003594">
    <property type="entry name" value="HATPase_dom"/>
</dbReference>
<evidence type="ECO:0000256" key="5">
    <source>
        <dbReference type="ARBA" id="ARBA00022777"/>
    </source>
</evidence>
<dbReference type="STRING" id="693979.Bache_2480"/>
<dbReference type="SUPFAM" id="SSF47384">
    <property type="entry name" value="Homodimeric domain of signal transducing histidine kinase"/>
    <property type="match status" value="1"/>
</dbReference>
<dbReference type="eggNOG" id="COG2205">
    <property type="taxonomic scope" value="Bacteria"/>
</dbReference>
<evidence type="ECO:0000256" key="4">
    <source>
        <dbReference type="ARBA" id="ARBA00022679"/>
    </source>
</evidence>
<dbReference type="Proteomes" id="UP000008630">
    <property type="component" value="Chromosome"/>
</dbReference>
<dbReference type="SMART" id="SM00388">
    <property type="entry name" value="HisKA"/>
    <property type="match status" value="1"/>
</dbReference>
<dbReference type="CDD" id="cd00082">
    <property type="entry name" value="HisKA"/>
    <property type="match status" value="1"/>
</dbReference>
<dbReference type="FunFam" id="3.30.565.10:FF:000006">
    <property type="entry name" value="Sensor histidine kinase WalK"/>
    <property type="match status" value="1"/>
</dbReference>
<reference evidence="9 10" key="2">
    <citation type="journal article" date="2011" name="Stand. Genomic Sci.">
        <title>Complete genome sequence of Bacteroides helcogenes type strain (P 36-108).</title>
        <authorList>
            <person name="Pati A."/>
            <person name="Gronow S."/>
            <person name="Zeytun A."/>
            <person name="Lapidus A."/>
            <person name="Nolan M."/>
            <person name="Hammon N."/>
            <person name="Deshpande S."/>
            <person name="Cheng J.F."/>
            <person name="Tapia R."/>
            <person name="Han C."/>
            <person name="Goodwin L."/>
            <person name="Pitluck S."/>
            <person name="Liolios K."/>
            <person name="Pagani I."/>
            <person name="Ivanova N."/>
            <person name="Mavromatis K."/>
            <person name="Chen A."/>
            <person name="Palaniappan K."/>
            <person name="Land M."/>
            <person name="Hauser L."/>
            <person name="Chang Y.J."/>
            <person name="Jeffries C.D."/>
            <person name="Detter J.C."/>
            <person name="Brambilla E."/>
            <person name="Rohde M."/>
            <person name="Goker M."/>
            <person name="Woyke T."/>
            <person name="Bristow J."/>
            <person name="Eisen J.A."/>
            <person name="Markowitz V."/>
            <person name="Hugenholtz P."/>
            <person name="Kyrpides N.C."/>
            <person name="Klenk H.P."/>
            <person name="Lucas S."/>
        </authorList>
    </citation>
    <scope>NUCLEOTIDE SEQUENCE [LARGE SCALE GENOMIC DNA]</scope>
    <source>
        <strain evidence="10">ATCC 35417 / DSM 20613 / JCM 6297 / CCUG 15421 / P 36-108</strain>
    </source>
</reference>
<evidence type="ECO:0000256" key="7">
    <source>
        <dbReference type="SAM" id="Phobius"/>
    </source>
</evidence>
<dbReference type="SMART" id="SM00387">
    <property type="entry name" value="HATPase_c"/>
    <property type="match status" value="1"/>
</dbReference>
<dbReference type="InterPro" id="IPR036097">
    <property type="entry name" value="HisK_dim/P_sf"/>
</dbReference>
<dbReference type="EMBL" id="CP002352">
    <property type="protein sequence ID" value="ADV44445.1"/>
    <property type="molecule type" value="Genomic_DNA"/>
</dbReference>
<dbReference type="PATRIC" id="fig|693979.3.peg.2595"/>
<feature type="transmembrane region" description="Helical" evidence="7">
    <location>
        <begin position="263"/>
        <end position="286"/>
    </location>
</feature>
<dbReference type="FunFam" id="1.10.287.130:FF:000060">
    <property type="entry name" value="ATPase/histidine kinase/DNA gyrase B/HSP90 domain protein"/>
    <property type="match status" value="1"/>
</dbReference>
<gene>
    <name evidence="9" type="ordered locus">Bache_2480</name>
</gene>
<evidence type="ECO:0000313" key="9">
    <source>
        <dbReference type="EMBL" id="ADV44445.1"/>
    </source>
</evidence>
<keyword evidence="4" id="KW-0808">Transferase</keyword>
<dbReference type="InterPro" id="IPR050736">
    <property type="entry name" value="Sensor_HK_Regulatory"/>
</dbReference>
<evidence type="ECO:0000259" key="8">
    <source>
        <dbReference type="PROSITE" id="PS50109"/>
    </source>
</evidence>
<dbReference type="PANTHER" id="PTHR43711">
    <property type="entry name" value="TWO-COMPONENT HISTIDINE KINASE"/>
    <property type="match status" value="1"/>
</dbReference>
<dbReference type="InterPro" id="IPR003661">
    <property type="entry name" value="HisK_dim/P_dom"/>
</dbReference>
<reference key="1">
    <citation type="submission" date="2010-11" db="EMBL/GenBank/DDBJ databases">
        <title>The complete genome of Bacteroides helcogenes P 36-108.</title>
        <authorList>
            <consortium name="US DOE Joint Genome Institute (JGI-PGF)"/>
            <person name="Lucas S."/>
            <person name="Copeland A."/>
            <person name="Lapidus A."/>
            <person name="Bruce D."/>
            <person name="Goodwin L."/>
            <person name="Pitluck S."/>
            <person name="Kyrpides N."/>
            <person name="Mavromatis K."/>
            <person name="Ivanova N."/>
            <person name="Zeytun A."/>
            <person name="Brettin T."/>
            <person name="Detter J.C."/>
            <person name="Tapia R."/>
            <person name="Han C."/>
            <person name="Land M."/>
            <person name="Hauser L."/>
            <person name="Markowitz V."/>
            <person name="Cheng J.-F."/>
            <person name="Hugenholtz P."/>
            <person name="Woyke T."/>
            <person name="Wu D."/>
            <person name="Gronow S."/>
            <person name="Wellnitz S."/>
            <person name="Brambilla E."/>
            <person name="Klenk H.-P."/>
            <person name="Eisen J.A."/>
        </authorList>
    </citation>
    <scope>NUCLEOTIDE SEQUENCE</scope>
    <source>
        <strain>P 36-108</strain>
    </source>
</reference>
<dbReference type="CDD" id="cd00075">
    <property type="entry name" value="HATPase"/>
    <property type="match status" value="1"/>
</dbReference>
<dbReference type="Gene3D" id="1.10.287.130">
    <property type="match status" value="1"/>
</dbReference>
<accession>E6SUV0</accession>
<dbReference type="Pfam" id="PF02518">
    <property type="entry name" value="HATPase_c"/>
    <property type="match status" value="1"/>
</dbReference>
<dbReference type="SUPFAM" id="SSF55874">
    <property type="entry name" value="ATPase domain of HSP90 chaperone/DNA topoisomerase II/histidine kinase"/>
    <property type="match status" value="1"/>
</dbReference>
<evidence type="ECO:0000313" key="10">
    <source>
        <dbReference type="Proteomes" id="UP000008630"/>
    </source>
</evidence>
<comment type="catalytic activity">
    <reaction evidence="1">
        <text>ATP + protein L-histidine = ADP + protein N-phospho-L-histidine.</text>
        <dbReference type="EC" id="2.7.13.3"/>
    </reaction>
</comment>
<keyword evidence="3" id="KW-0597">Phosphoprotein</keyword>
<dbReference type="Gene3D" id="3.30.565.10">
    <property type="entry name" value="Histidine kinase-like ATPase, C-terminal domain"/>
    <property type="match status" value="1"/>
</dbReference>
<dbReference type="HOGENOM" id="CLU_026375_0_0_10"/>
<dbReference type="GO" id="GO:0000155">
    <property type="term" value="F:phosphorelay sensor kinase activity"/>
    <property type="evidence" value="ECO:0007669"/>
    <property type="project" value="InterPro"/>
</dbReference>
<dbReference type="PROSITE" id="PS50109">
    <property type="entry name" value="HIS_KIN"/>
    <property type="match status" value="1"/>
</dbReference>
<keyword evidence="6" id="KW-0902">Two-component regulatory system</keyword>
<dbReference type="EC" id="2.7.13.3" evidence="2"/>
<evidence type="ECO:0000256" key="3">
    <source>
        <dbReference type="ARBA" id="ARBA00022553"/>
    </source>
</evidence>
<sequence length="520" mass="59114">MKLPSKYIVILVILSLTGIFTYQAYWLTNLYHTQKRGMEQSILEALRICDFNEMILRIKTLRKNSTDHGEVNVSAGFSDDGRRTHTYVSSSTVFSHTDKDSAQMSEDTILIKLHKPKQDSISKTDTFKSDKPQSSLHTNAGLSMILENKNNITELSYYFQRGLHSGIDILTDPDTQVFDSLLTLRLHEAGITLPHRLEYLYTGSKEDSSCTFTDTLAVLGTPGYMPTSKAKNYEYSFDLYSHHLYRLTMEPVTLLVLKQMTGILATSFVILIILGFSFGFLIRTILRQKTLEEMKSDFTNNITHELKTPIAVAYAANDALLNFNQAEEKIQRDKYLRICQEQLQRLSGLVEQILSMSMERRKTFRLHREDIEVRGLLEKLVEQHKLKADKSVEISLDIKPDDLTVNADRMHMGNIVSNLIDNAIKYSPGKAVIDIRCRPVTSPEYGRQTEISVRDHGTGITADKLQHVFDKFYRIPTGNLHNMKGYGLGLFYVKTLTEKHGGSVSVESESNKGSVFTIKI</sequence>
<keyword evidence="5 9" id="KW-0418">Kinase</keyword>
<dbReference type="PANTHER" id="PTHR43711:SF1">
    <property type="entry name" value="HISTIDINE KINASE 1"/>
    <property type="match status" value="1"/>
</dbReference>
<dbReference type="InterPro" id="IPR004358">
    <property type="entry name" value="Sig_transdc_His_kin-like_C"/>
</dbReference>
<keyword evidence="7" id="KW-0812">Transmembrane</keyword>
<evidence type="ECO:0000256" key="6">
    <source>
        <dbReference type="ARBA" id="ARBA00023012"/>
    </source>
</evidence>
<keyword evidence="10" id="KW-1185">Reference proteome</keyword>
<dbReference type="KEGG" id="bhl:Bache_2480"/>
<evidence type="ECO:0000256" key="2">
    <source>
        <dbReference type="ARBA" id="ARBA00012438"/>
    </source>
</evidence>
<dbReference type="OrthoDB" id="1933776at2"/>
<organism evidence="9 10">
    <name type="scientific">Bacteroides helcogenes (strain ATCC 35417 / DSM 20613 / JCM 6297 / CCUG 15421 / P 36-108)</name>
    <dbReference type="NCBI Taxonomy" id="693979"/>
    <lineage>
        <taxon>Bacteria</taxon>
        <taxon>Pseudomonadati</taxon>
        <taxon>Bacteroidota</taxon>
        <taxon>Bacteroidia</taxon>
        <taxon>Bacteroidales</taxon>
        <taxon>Bacteroidaceae</taxon>
        <taxon>Bacteroides</taxon>
    </lineage>
</organism>
<dbReference type="AlphaFoldDB" id="E6SUV0"/>
<keyword evidence="7" id="KW-1133">Transmembrane helix</keyword>
<dbReference type="Pfam" id="PF00512">
    <property type="entry name" value="HisKA"/>
    <property type="match status" value="1"/>
</dbReference>
<protein>
    <recommendedName>
        <fullName evidence="2">histidine kinase</fullName>
        <ecNumber evidence="2">2.7.13.3</ecNumber>
    </recommendedName>
</protein>